<feature type="region of interest" description="Disordered" evidence="2">
    <location>
        <begin position="860"/>
        <end position="961"/>
    </location>
</feature>
<feature type="region of interest" description="Disordered" evidence="2">
    <location>
        <begin position="1084"/>
        <end position="1110"/>
    </location>
</feature>
<gene>
    <name evidence="4" type="ORF">ZT1A5_G297</name>
</gene>
<feature type="compositionally biased region" description="Acidic residues" evidence="2">
    <location>
        <begin position="992"/>
        <end position="1004"/>
    </location>
</feature>
<feature type="region of interest" description="Disordered" evidence="2">
    <location>
        <begin position="1417"/>
        <end position="1503"/>
    </location>
</feature>
<accession>A0A1Y6L322</accession>
<feature type="compositionally biased region" description="Low complexity" evidence="2">
    <location>
        <begin position="1427"/>
        <end position="1445"/>
    </location>
</feature>
<feature type="compositionally biased region" description="Polar residues" evidence="2">
    <location>
        <begin position="1133"/>
        <end position="1147"/>
    </location>
</feature>
<feature type="compositionally biased region" description="Basic and acidic residues" evidence="2">
    <location>
        <begin position="1094"/>
        <end position="1103"/>
    </location>
</feature>
<feature type="region of interest" description="Disordered" evidence="2">
    <location>
        <begin position="975"/>
        <end position="1007"/>
    </location>
</feature>
<evidence type="ECO:0000313" key="4">
    <source>
        <dbReference type="EMBL" id="SMY18862.1"/>
    </source>
</evidence>
<sequence>MNGNGESRELPVLSDAEINTLYAICLAASQSTIPPFQALYDAYVEQFDLEGLDKQRDNKIFRWATEVGEQARRYYRDGQPTDFRPFVKSLFEAHNTQIEGLEEFEQSILSTPLQPRTSRPSRRVSFDNVYLEETWRSDELEPSPGRACEEELGQASRVRRDTPYRPRARSASSHGYIPSQEPAPRPSQHASPPSEYGSEEERSLVVQLKDPEAELMNRCEAFWEISDIRLARRCFQVWRERAMRLGGERLQLESQLYAVAVAKDRRHLLKDAFDEWHENFLARRRAAQERRAELEREAVLDAVLDYHLRKKDQKTLRDAFTHWLESTRYQREVVEECRMRLLKVRYFLRWRKLAVENALKARSMVMRKCVSIWRQKTARRQLLDEQAEAYFKESLAKRHLRQWMWLCRERRVEVWHENTVKRKAFTSWKARLQLHNDQEDQAYDQNETKLVTSSLRALGQGLTQRRESVVVAQDHQDKKLMASCYRALSIRAKLSPLATTLSIKVDLDLKRKALSILHLQFTLTRQAADIDRKRVLHSAWTVWNDKLRTRAIGQHIDQRILLESLYKWAIHTRARIFERVRGTRLLQRTFASWRDKLRTTTAALTQSTANFDASQRWRTLKYGMLRLNIAVRNHEDAARAATEFSNSRTLPDVLDIWRVRAEHVNKLGQWAVDARFYCLATRTLKIWGDRTEQHKQDRRKEAYAHIRARIKIRLARECLTSLHERAAAIGTQREQAVQVAQARTFAVGVQAFDSWREKTAALSSLAIQAQASDQQKLLTSALAALLQNREDLEDLESQAQRFRGETDQELLRSAVKRIQWSTFTAARRTETADALWARNRDQHIKHMLRHWAAQAAARKAARLAEIEEQDSNGRPEPDPDASPSLRPASRVAARSAERPLSRQQPLPARATPPSAGINLQSSTMPLSAAATPAYMRTPSRSRSRRANRFRPQLLPTPAPLAPMTFDRNLVIRTPASASASRFRQPPQRPAEEPNDDQGAGDDTDVFERSSPAQITPFARKLRQGGIASAVKVPPLSALRGAGTGLGRSFGGATGTGKSIIPDQDLVKNSGKVYLYCTLRGRFGTTPTPTTNTRAMEDDGRRSESPTVEPSSIVVRRARALTAPAKITFKETAPATSKPQDDTTTSDEPVTLDAEPDHRLYDADRIEVSYKWTCDRLDKRNITPRTGWALQMHQLRCLKALRHGVTDDLQREIQDFESTMDTESWLKAALPDDMYAMTQEVIALRWLQVLALVGDFVKMDCAKIREAARNMQREGVNLLSGRYQWTEISAKLKEEKLIHEKYGDARKDQTKTYRQVYEAARYAQLDFDEVCLCIHTYGQRNGVFHNDIEDKIREGYFSKLASTLYRTNQELYSLVPVEHQETADLLRRYFRKLRDRWFECYELDNPDTWQATEDLKQDRIKRRQSGESSVPSTPKKPSVAVPKSSPIQTDASTKYLQTPIAAPPHYRLPTTEQMPPAQNHRPAKRDLSEHAPPSGREAKRSRNAAWQTVVHRDIELHNKQQEIENHDEVYAQLELGNMIADLRAVHGPDPPEDLKVEMEKLGVTEKSLEKK</sequence>
<evidence type="ECO:0000259" key="3">
    <source>
        <dbReference type="Pfam" id="PF08457"/>
    </source>
</evidence>
<protein>
    <recommendedName>
        <fullName evidence="3">Sfi1 spindle body domain-containing protein</fullName>
    </recommendedName>
</protein>
<keyword evidence="1" id="KW-0175">Coiled coil</keyword>
<evidence type="ECO:0000313" key="5">
    <source>
        <dbReference type="Proteomes" id="UP000215453"/>
    </source>
</evidence>
<reference evidence="4 5" key="1">
    <citation type="submission" date="2016-10" db="EMBL/GenBank/DDBJ databases">
        <authorList>
            <person name="Varghese N."/>
        </authorList>
    </citation>
    <scope>NUCLEOTIDE SEQUENCE [LARGE SCALE GENOMIC DNA]</scope>
</reference>
<evidence type="ECO:0000256" key="2">
    <source>
        <dbReference type="SAM" id="MobiDB-lite"/>
    </source>
</evidence>
<dbReference type="EMBL" id="LT882676">
    <property type="protein sequence ID" value="SMY18862.1"/>
    <property type="molecule type" value="Genomic_DNA"/>
</dbReference>
<feature type="coiled-coil region" evidence="1">
    <location>
        <begin position="778"/>
        <end position="805"/>
    </location>
</feature>
<dbReference type="Pfam" id="PF08457">
    <property type="entry name" value="Sfi1"/>
    <property type="match status" value="1"/>
</dbReference>
<dbReference type="InterPro" id="IPR013665">
    <property type="entry name" value="Sfi1_dom"/>
</dbReference>
<proteinExistence type="predicted"/>
<evidence type="ECO:0000256" key="1">
    <source>
        <dbReference type="SAM" id="Coils"/>
    </source>
</evidence>
<feature type="region of interest" description="Disordered" evidence="2">
    <location>
        <begin position="1124"/>
        <end position="1156"/>
    </location>
</feature>
<feature type="region of interest" description="Disordered" evidence="2">
    <location>
        <begin position="137"/>
        <end position="203"/>
    </location>
</feature>
<feature type="compositionally biased region" description="Basic residues" evidence="2">
    <location>
        <begin position="939"/>
        <end position="948"/>
    </location>
</feature>
<dbReference type="Proteomes" id="UP000215453">
    <property type="component" value="Chromosome 1"/>
</dbReference>
<organism evidence="4 5">
    <name type="scientific">Zymoseptoria tritici ST99CH_1A5</name>
    <dbReference type="NCBI Taxonomy" id="1276529"/>
    <lineage>
        <taxon>Eukaryota</taxon>
        <taxon>Fungi</taxon>
        <taxon>Dikarya</taxon>
        <taxon>Ascomycota</taxon>
        <taxon>Pezizomycotina</taxon>
        <taxon>Dothideomycetes</taxon>
        <taxon>Dothideomycetidae</taxon>
        <taxon>Mycosphaerellales</taxon>
        <taxon>Mycosphaerellaceae</taxon>
        <taxon>Zymoseptoria</taxon>
    </lineage>
</organism>
<feature type="compositionally biased region" description="Polar residues" evidence="2">
    <location>
        <begin position="1446"/>
        <end position="1455"/>
    </location>
</feature>
<name>A0A1Y6L322_ZYMTR</name>
<feature type="domain" description="Sfi1 spindle body" evidence="3">
    <location>
        <begin position="287"/>
        <end position="855"/>
    </location>
</feature>